<accession>A0ABW6WGW4</accession>
<feature type="domain" description="HTH araC/xylS-type" evidence="4">
    <location>
        <begin position="187"/>
        <end position="285"/>
    </location>
</feature>
<keyword evidence="1" id="KW-0805">Transcription regulation</keyword>
<dbReference type="PROSITE" id="PS01124">
    <property type="entry name" value="HTH_ARAC_FAMILY_2"/>
    <property type="match status" value="1"/>
</dbReference>
<protein>
    <submittedName>
        <fullName evidence="5">AraC family transcriptional regulator N-terminal domain-containing protein</fullName>
    </submittedName>
</protein>
<name>A0ABW6WGW4_9ACTN</name>
<evidence type="ECO:0000256" key="1">
    <source>
        <dbReference type="ARBA" id="ARBA00023015"/>
    </source>
</evidence>
<organism evidence="5 6">
    <name type="scientific">Paractinoplanes globisporus</name>
    <dbReference type="NCBI Taxonomy" id="113565"/>
    <lineage>
        <taxon>Bacteria</taxon>
        <taxon>Bacillati</taxon>
        <taxon>Actinomycetota</taxon>
        <taxon>Actinomycetes</taxon>
        <taxon>Micromonosporales</taxon>
        <taxon>Micromonosporaceae</taxon>
        <taxon>Paractinoplanes</taxon>
    </lineage>
</organism>
<evidence type="ECO:0000256" key="3">
    <source>
        <dbReference type="ARBA" id="ARBA00023163"/>
    </source>
</evidence>
<reference evidence="5 6" key="1">
    <citation type="submission" date="2024-10" db="EMBL/GenBank/DDBJ databases">
        <title>The Natural Products Discovery Center: Release of the First 8490 Sequenced Strains for Exploring Actinobacteria Biosynthetic Diversity.</title>
        <authorList>
            <person name="Kalkreuter E."/>
            <person name="Kautsar S.A."/>
            <person name="Yang D."/>
            <person name="Bader C.D."/>
            <person name="Teijaro C.N."/>
            <person name="Fluegel L."/>
            <person name="Davis C.M."/>
            <person name="Simpson J.R."/>
            <person name="Lauterbach L."/>
            <person name="Steele A.D."/>
            <person name="Gui C."/>
            <person name="Meng S."/>
            <person name="Li G."/>
            <person name="Viehrig K."/>
            <person name="Ye F."/>
            <person name="Su P."/>
            <person name="Kiefer A.F."/>
            <person name="Nichols A."/>
            <person name="Cepeda A.J."/>
            <person name="Yan W."/>
            <person name="Fan B."/>
            <person name="Jiang Y."/>
            <person name="Adhikari A."/>
            <person name="Zheng C.-J."/>
            <person name="Schuster L."/>
            <person name="Cowan T.M."/>
            <person name="Smanski M.J."/>
            <person name="Chevrette M.G."/>
            <person name="De Carvalho L.P.S."/>
            <person name="Shen B."/>
        </authorList>
    </citation>
    <scope>NUCLEOTIDE SEQUENCE [LARGE SCALE GENOMIC DNA]</scope>
    <source>
        <strain evidence="5 6">NPDC000087</strain>
    </source>
</reference>
<dbReference type="PANTHER" id="PTHR43436:SF1">
    <property type="entry name" value="TRANSCRIPTIONAL REGULATORY PROTEIN"/>
    <property type="match status" value="1"/>
</dbReference>
<dbReference type="InterPro" id="IPR009057">
    <property type="entry name" value="Homeodomain-like_sf"/>
</dbReference>
<dbReference type="Pfam" id="PF06719">
    <property type="entry name" value="AraC_N"/>
    <property type="match status" value="1"/>
</dbReference>
<dbReference type="InterPro" id="IPR009594">
    <property type="entry name" value="Tscrpt_reg_HTH_AraC_N"/>
</dbReference>
<evidence type="ECO:0000259" key="4">
    <source>
        <dbReference type="PROSITE" id="PS01124"/>
    </source>
</evidence>
<evidence type="ECO:0000313" key="6">
    <source>
        <dbReference type="Proteomes" id="UP001602245"/>
    </source>
</evidence>
<proteinExistence type="predicted"/>
<dbReference type="InterPro" id="IPR018062">
    <property type="entry name" value="HTH_AraC-typ_CS"/>
</dbReference>
<keyword evidence="3" id="KW-0804">Transcription</keyword>
<sequence length="297" mass="32346">MRPDLTELRDLLTRHAGQTALAGVTVLSSTTPTEPMTGLMSPTFVVVAQGSKRTTIADQVLTYGAGDFLIASLDLPVVAHVAEASREAPYLVVGVPLRPELIAELVLHVPSHAVGEGPGFAVGRVTGDLLDPLVRLLRLLDRPADIPVLAAGIERELVWRLLTSEQSEQGAIVRSIGLADSSLARIGRAISWIRENYTDLFRVEDAARVAGMSATSFHRHFRAATTMSPLQFQKQLRLQEARNRLLADPHGVAEVGFAVGYESVSQFTREYRRLFGLPPGQDALRLRRVPPASRQPV</sequence>
<dbReference type="RefSeq" id="WP_020515696.1">
    <property type="nucleotide sequence ID" value="NZ_JBIAZU010000003.1"/>
</dbReference>
<dbReference type="SMART" id="SM00342">
    <property type="entry name" value="HTH_ARAC"/>
    <property type="match status" value="1"/>
</dbReference>
<dbReference type="EMBL" id="JBIAZU010000003">
    <property type="protein sequence ID" value="MFF5291332.1"/>
    <property type="molecule type" value="Genomic_DNA"/>
</dbReference>
<evidence type="ECO:0000256" key="2">
    <source>
        <dbReference type="ARBA" id="ARBA00023125"/>
    </source>
</evidence>
<dbReference type="Gene3D" id="1.10.10.60">
    <property type="entry name" value="Homeodomain-like"/>
    <property type="match status" value="2"/>
</dbReference>
<gene>
    <name evidence="5" type="ORF">ACFY35_17970</name>
</gene>
<dbReference type="SUPFAM" id="SSF46689">
    <property type="entry name" value="Homeodomain-like"/>
    <property type="match status" value="2"/>
</dbReference>
<keyword evidence="2" id="KW-0238">DNA-binding</keyword>
<evidence type="ECO:0000313" key="5">
    <source>
        <dbReference type="EMBL" id="MFF5291332.1"/>
    </source>
</evidence>
<dbReference type="PANTHER" id="PTHR43436">
    <property type="entry name" value="ARAC-FAMILY TRANSCRIPTIONAL REGULATOR"/>
    <property type="match status" value="1"/>
</dbReference>
<keyword evidence="6" id="KW-1185">Reference proteome</keyword>
<dbReference type="Pfam" id="PF12833">
    <property type="entry name" value="HTH_18"/>
    <property type="match status" value="1"/>
</dbReference>
<dbReference type="InterPro" id="IPR018060">
    <property type="entry name" value="HTH_AraC"/>
</dbReference>
<dbReference type="Proteomes" id="UP001602245">
    <property type="component" value="Unassembled WGS sequence"/>
</dbReference>
<dbReference type="PROSITE" id="PS00041">
    <property type="entry name" value="HTH_ARAC_FAMILY_1"/>
    <property type="match status" value="1"/>
</dbReference>
<comment type="caution">
    <text evidence="5">The sequence shown here is derived from an EMBL/GenBank/DDBJ whole genome shotgun (WGS) entry which is preliminary data.</text>
</comment>